<reference evidence="1 2" key="1">
    <citation type="submission" date="2019-07" db="EMBL/GenBank/DDBJ databases">
        <authorList>
            <person name="Kim J."/>
        </authorList>
    </citation>
    <scope>NUCLEOTIDE SEQUENCE [LARGE SCALE GENOMIC DNA]</scope>
    <source>
        <strain evidence="1 2">MJ1a</strain>
    </source>
</reference>
<dbReference type="Proteomes" id="UP000318010">
    <property type="component" value="Unassembled WGS sequence"/>
</dbReference>
<evidence type="ECO:0000313" key="1">
    <source>
        <dbReference type="EMBL" id="TWR27005.1"/>
    </source>
</evidence>
<evidence type="ECO:0000313" key="2">
    <source>
        <dbReference type="Proteomes" id="UP000318010"/>
    </source>
</evidence>
<dbReference type="OrthoDB" id="954235at2"/>
<accession>A0A563U6P0</accession>
<dbReference type="Gene3D" id="1.20.1260.10">
    <property type="match status" value="1"/>
</dbReference>
<dbReference type="SUPFAM" id="SSF47240">
    <property type="entry name" value="Ferritin-like"/>
    <property type="match status" value="1"/>
</dbReference>
<dbReference type="AlphaFoldDB" id="A0A563U6P0"/>
<organism evidence="1 2">
    <name type="scientific">Mucilaginibacter achroorhodeus</name>
    <dbReference type="NCBI Taxonomy" id="2599294"/>
    <lineage>
        <taxon>Bacteria</taxon>
        <taxon>Pseudomonadati</taxon>
        <taxon>Bacteroidota</taxon>
        <taxon>Sphingobacteriia</taxon>
        <taxon>Sphingobacteriales</taxon>
        <taxon>Sphingobacteriaceae</taxon>
        <taxon>Mucilaginibacter</taxon>
    </lineage>
</organism>
<dbReference type="EMBL" id="VOEI01000002">
    <property type="protein sequence ID" value="TWR27005.1"/>
    <property type="molecule type" value="Genomic_DNA"/>
</dbReference>
<dbReference type="RefSeq" id="WP_146270205.1">
    <property type="nucleotide sequence ID" value="NZ_VOEI01000002.1"/>
</dbReference>
<dbReference type="InterPro" id="IPR009078">
    <property type="entry name" value="Ferritin-like_SF"/>
</dbReference>
<keyword evidence="2" id="KW-1185">Reference proteome</keyword>
<dbReference type="PANTHER" id="PTHR30565">
    <property type="entry name" value="PROTEIN YCIF"/>
    <property type="match status" value="1"/>
</dbReference>
<dbReference type="PANTHER" id="PTHR30565:SF9">
    <property type="entry name" value="PROTEIN YCIF"/>
    <property type="match status" value="1"/>
</dbReference>
<name>A0A563U6P0_9SPHI</name>
<proteinExistence type="predicted"/>
<gene>
    <name evidence="1" type="ORF">FPZ42_08195</name>
</gene>
<dbReference type="InterPro" id="IPR047114">
    <property type="entry name" value="YciF"/>
</dbReference>
<protein>
    <submittedName>
        <fullName evidence="1">DUF892 family protein</fullName>
    </submittedName>
</protein>
<dbReference type="InterPro" id="IPR010287">
    <property type="entry name" value="DUF892_YciF-like"/>
</dbReference>
<dbReference type="InterPro" id="IPR012347">
    <property type="entry name" value="Ferritin-like"/>
</dbReference>
<dbReference type="Pfam" id="PF05974">
    <property type="entry name" value="DUF892"/>
    <property type="match status" value="1"/>
</dbReference>
<comment type="caution">
    <text evidence="1">The sequence shown here is derived from an EMBL/GenBank/DDBJ whole genome shotgun (WGS) entry which is preliminary data.</text>
</comment>
<sequence>MITRLSSISQEKLLSVFVDYLDIVYLAKTHFVERFSEVSDSANFNDLKAAIDENVYDIRNQIMRIEAIYIIIERDPDMGACDAFVNMAEEAFYKIQKNSIDTQIRDLNILFYMQSIENMEIAAFQVLQLIATRLKLKAVRAMLRESFDEAKEDRVLLLSIMGKMINV</sequence>